<feature type="region of interest" description="Disordered" evidence="1">
    <location>
        <begin position="1"/>
        <end position="21"/>
    </location>
</feature>
<evidence type="ECO:0000313" key="3">
    <source>
        <dbReference type="Proteomes" id="UP001501736"/>
    </source>
</evidence>
<organism evidence="2 3">
    <name type="scientific">Nesterenkonia halobia</name>
    <dbReference type="NCBI Taxonomy" id="37922"/>
    <lineage>
        <taxon>Bacteria</taxon>
        <taxon>Bacillati</taxon>
        <taxon>Actinomycetota</taxon>
        <taxon>Actinomycetes</taxon>
        <taxon>Micrococcales</taxon>
        <taxon>Micrococcaceae</taxon>
        <taxon>Nesterenkonia</taxon>
    </lineage>
</organism>
<protein>
    <recommendedName>
        <fullName evidence="4">Lipoprotein</fullName>
    </recommendedName>
</protein>
<evidence type="ECO:0000313" key="2">
    <source>
        <dbReference type="EMBL" id="GAA3283077.1"/>
    </source>
</evidence>
<sequence length="237" mass="25680">MHRVGSQNEHRSQGARREPSSVFRPRTLLAVAMMVATAVLAGCGESAGRTGAESASASAEGVIDVEGGYTQDEQLAELESVVEVMREHFGKGVATIDGEPWSAELHSVEVTPRPEGDGVYRHEIRFDVAPEDLKEAYATAEKIADQLGLTENMNNSHGVTEHDKIFYGAGAAEGRGFLIASTTSGDGYRAFYQTRLSDDPSLQEAYDRIVEKNSQEREVDGPLQTDDRTSVPGYEGE</sequence>
<keyword evidence="3" id="KW-1185">Reference proteome</keyword>
<dbReference type="EMBL" id="BAAAYG010000004">
    <property type="protein sequence ID" value="GAA3283077.1"/>
    <property type="molecule type" value="Genomic_DNA"/>
</dbReference>
<name>A0ABP6RCZ6_9MICC</name>
<feature type="compositionally biased region" description="Basic and acidic residues" evidence="1">
    <location>
        <begin position="212"/>
        <end position="229"/>
    </location>
</feature>
<dbReference type="Proteomes" id="UP001501736">
    <property type="component" value="Unassembled WGS sequence"/>
</dbReference>
<reference evidence="3" key="1">
    <citation type="journal article" date="2019" name="Int. J. Syst. Evol. Microbiol.">
        <title>The Global Catalogue of Microorganisms (GCM) 10K type strain sequencing project: providing services to taxonomists for standard genome sequencing and annotation.</title>
        <authorList>
            <consortium name="The Broad Institute Genomics Platform"/>
            <consortium name="The Broad Institute Genome Sequencing Center for Infectious Disease"/>
            <person name="Wu L."/>
            <person name="Ma J."/>
        </authorList>
    </citation>
    <scope>NUCLEOTIDE SEQUENCE [LARGE SCALE GENOMIC DNA]</scope>
    <source>
        <strain evidence="3">JCM 11483</strain>
    </source>
</reference>
<accession>A0ABP6RCZ6</accession>
<comment type="caution">
    <text evidence="2">The sequence shown here is derived from an EMBL/GenBank/DDBJ whole genome shotgun (WGS) entry which is preliminary data.</text>
</comment>
<feature type="region of interest" description="Disordered" evidence="1">
    <location>
        <begin position="212"/>
        <end position="237"/>
    </location>
</feature>
<feature type="compositionally biased region" description="Basic and acidic residues" evidence="1">
    <location>
        <begin position="8"/>
        <end position="19"/>
    </location>
</feature>
<gene>
    <name evidence="2" type="ORF">GCM10020260_11240</name>
</gene>
<evidence type="ECO:0008006" key="4">
    <source>
        <dbReference type="Google" id="ProtNLM"/>
    </source>
</evidence>
<evidence type="ECO:0000256" key="1">
    <source>
        <dbReference type="SAM" id="MobiDB-lite"/>
    </source>
</evidence>
<proteinExistence type="predicted"/>